<evidence type="ECO:0000256" key="16">
    <source>
        <dbReference type="RuleBase" id="RU003750"/>
    </source>
</evidence>
<evidence type="ECO:0000313" key="18">
    <source>
        <dbReference type="EMBL" id="MEK8088545.1"/>
    </source>
</evidence>
<evidence type="ECO:0000256" key="1">
    <source>
        <dbReference type="ARBA" id="ARBA00004141"/>
    </source>
</evidence>
<name>A0ABU9D773_9PROT</name>
<dbReference type="InterPro" id="IPR048254">
    <property type="entry name" value="CDP_ALCOHOL_P_TRANSF_CS"/>
</dbReference>
<dbReference type="PROSITE" id="PS00379">
    <property type="entry name" value="CDP_ALCOHOL_P_TRANSF"/>
    <property type="match status" value="1"/>
</dbReference>
<dbReference type="InterPro" id="IPR050324">
    <property type="entry name" value="CDP-alcohol_PTase-I"/>
</dbReference>
<evidence type="ECO:0000256" key="14">
    <source>
        <dbReference type="ARBA" id="ARBA00048586"/>
    </source>
</evidence>
<evidence type="ECO:0000256" key="2">
    <source>
        <dbReference type="ARBA" id="ARBA00005042"/>
    </source>
</evidence>
<sequence length="184" mass="20200">MNLPNTITILRLLLVPVVAYALLIGDVAKALILFLVASISDGLDGYLARRLNQRTRLGAILDPLADKLLVVSVVILLTWTGLLPLWLTALIILRDVIIVSGALIYHYWIGPVQIAPSYVSKVNTTAQFILIVLVLAVGADWLGLTELLPYAFAIVFATTLLSGVDYVLHWSRRAAESRKRKACK</sequence>
<dbReference type="PANTHER" id="PTHR14269:SF11">
    <property type="entry name" value="CDP-DIACYLGLYCEROL--GLYCEROL-3-PHOSPHATE 3-PHOSPHATIDYLTRANSFERASE"/>
    <property type="match status" value="1"/>
</dbReference>
<evidence type="ECO:0000256" key="3">
    <source>
        <dbReference type="ARBA" id="ARBA00010441"/>
    </source>
</evidence>
<dbReference type="PIRSF" id="PIRSF000847">
    <property type="entry name" value="Phos_ph_gly_syn"/>
    <property type="match status" value="1"/>
</dbReference>
<comment type="pathway">
    <text evidence="2">Phospholipid metabolism; phosphatidylglycerol biosynthesis; phosphatidylglycerol from CDP-diacylglycerol: step 1/2.</text>
</comment>
<dbReference type="EC" id="2.7.8.5" evidence="4 15"/>
<feature type="transmembrane region" description="Helical" evidence="17">
    <location>
        <begin position="57"/>
        <end position="79"/>
    </location>
</feature>
<dbReference type="Gene3D" id="1.20.120.1760">
    <property type="match status" value="1"/>
</dbReference>
<evidence type="ECO:0000256" key="8">
    <source>
        <dbReference type="ARBA" id="ARBA00022692"/>
    </source>
</evidence>
<proteinExistence type="inferred from homology"/>
<dbReference type="InterPro" id="IPR043130">
    <property type="entry name" value="CDP-OH_PTrfase_TM_dom"/>
</dbReference>
<keyword evidence="12" id="KW-0594">Phospholipid biosynthesis</keyword>
<evidence type="ECO:0000256" key="15">
    <source>
        <dbReference type="NCBIfam" id="TIGR00560"/>
    </source>
</evidence>
<organism evidence="18 19">
    <name type="scientific">Thermithiobacillus plumbiphilus</name>
    <dbReference type="NCBI Taxonomy" id="1729899"/>
    <lineage>
        <taxon>Bacteria</taxon>
        <taxon>Pseudomonadati</taxon>
        <taxon>Pseudomonadota</taxon>
        <taxon>Acidithiobacillia</taxon>
        <taxon>Acidithiobacillales</taxon>
        <taxon>Thermithiobacillaceae</taxon>
        <taxon>Thermithiobacillus</taxon>
    </lineage>
</organism>
<evidence type="ECO:0000256" key="10">
    <source>
        <dbReference type="ARBA" id="ARBA00023098"/>
    </source>
</evidence>
<keyword evidence="9 17" id="KW-1133">Transmembrane helix</keyword>
<dbReference type="InterPro" id="IPR000462">
    <property type="entry name" value="CDP-OH_P_trans"/>
</dbReference>
<keyword evidence="19" id="KW-1185">Reference proteome</keyword>
<dbReference type="EMBL" id="JBBPCO010000002">
    <property type="protein sequence ID" value="MEK8088545.1"/>
    <property type="molecule type" value="Genomic_DNA"/>
</dbReference>
<gene>
    <name evidence="18" type="primary">pgsA</name>
    <name evidence="18" type="ORF">WOB96_02085</name>
</gene>
<evidence type="ECO:0000256" key="11">
    <source>
        <dbReference type="ARBA" id="ARBA00023136"/>
    </source>
</evidence>
<evidence type="ECO:0000256" key="13">
    <source>
        <dbReference type="ARBA" id="ARBA00023264"/>
    </source>
</evidence>
<comment type="similarity">
    <text evidence="3 16">Belongs to the CDP-alcohol phosphatidyltransferase class-I family.</text>
</comment>
<keyword evidence="10" id="KW-0443">Lipid metabolism</keyword>
<keyword evidence="11 17" id="KW-0472">Membrane</keyword>
<comment type="caution">
    <text evidence="18">The sequence shown here is derived from an EMBL/GenBank/DDBJ whole genome shotgun (WGS) entry which is preliminary data.</text>
</comment>
<comment type="catalytic activity">
    <reaction evidence="14">
        <text>a CDP-1,2-diacyl-sn-glycerol + sn-glycerol 3-phosphate = a 1,2-diacyl-sn-glycero-3-phospho-(1'-sn-glycero-3'-phosphate) + CMP + H(+)</text>
        <dbReference type="Rhea" id="RHEA:12593"/>
        <dbReference type="ChEBI" id="CHEBI:15378"/>
        <dbReference type="ChEBI" id="CHEBI:57597"/>
        <dbReference type="ChEBI" id="CHEBI:58332"/>
        <dbReference type="ChEBI" id="CHEBI:60110"/>
        <dbReference type="ChEBI" id="CHEBI:60377"/>
        <dbReference type="EC" id="2.7.8.5"/>
    </reaction>
</comment>
<feature type="transmembrane region" description="Helical" evidence="17">
    <location>
        <begin position="150"/>
        <end position="171"/>
    </location>
</feature>
<evidence type="ECO:0000256" key="12">
    <source>
        <dbReference type="ARBA" id="ARBA00023209"/>
    </source>
</evidence>
<reference evidence="18 19" key="1">
    <citation type="submission" date="2024-04" db="EMBL/GenBank/DDBJ databases">
        <authorList>
            <person name="Abashina T."/>
            <person name="Shaikin A."/>
        </authorList>
    </citation>
    <scope>NUCLEOTIDE SEQUENCE [LARGE SCALE GENOMIC DNA]</scope>
    <source>
        <strain evidence="18 19">AAFK</strain>
    </source>
</reference>
<accession>A0ABU9D773</accession>
<dbReference type="RefSeq" id="WP_341369612.1">
    <property type="nucleotide sequence ID" value="NZ_JBBPCO010000002.1"/>
</dbReference>
<comment type="subcellular location">
    <subcellularLocation>
        <location evidence="1">Membrane</location>
        <topology evidence="1">Multi-pass membrane protein</topology>
    </subcellularLocation>
</comment>
<dbReference type="PANTHER" id="PTHR14269">
    <property type="entry name" value="CDP-DIACYLGLYCEROL--GLYCEROL-3-PHOSPHATE 3-PHOSPHATIDYLTRANSFERASE-RELATED"/>
    <property type="match status" value="1"/>
</dbReference>
<evidence type="ECO:0000256" key="4">
    <source>
        <dbReference type="ARBA" id="ARBA00013170"/>
    </source>
</evidence>
<feature type="transmembrane region" description="Helical" evidence="17">
    <location>
        <begin position="85"/>
        <end position="105"/>
    </location>
</feature>
<evidence type="ECO:0000256" key="9">
    <source>
        <dbReference type="ARBA" id="ARBA00022989"/>
    </source>
</evidence>
<dbReference type="NCBIfam" id="TIGR00560">
    <property type="entry name" value="pgsA"/>
    <property type="match status" value="1"/>
</dbReference>
<dbReference type="Pfam" id="PF01066">
    <property type="entry name" value="CDP-OH_P_transf"/>
    <property type="match status" value="1"/>
</dbReference>
<protein>
    <recommendedName>
        <fullName evidence="5 15">CDP-diacylglycerol--glycerol-3-phosphate 3-phosphatidyltransferase</fullName>
        <ecNumber evidence="4 15">2.7.8.5</ecNumber>
    </recommendedName>
</protein>
<evidence type="ECO:0000313" key="19">
    <source>
        <dbReference type="Proteomes" id="UP001446205"/>
    </source>
</evidence>
<evidence type="ECO:0000256" key="5">
    <source>
        <dbReference type="ARBA" id="ARBA00014944"/>
    </source>
</evidence>
<keyword evidence="6" id="KW-0444">Lipid biosynthesis</keyword>
<dbReference type="GO" id="GO:0008444">
    <property type="term" value="F:CDP-diacylglycerol-glycerol-3-phosphate 3-phosphatidyltransferase activity"/>
    <property type="evidence" value="ECO:0007669"/>
    <property type="project" value="UniProtKB-EC"/>
</dbReference>
<keyword evidence="8 17" id="KW-0812">Transmembrane</keyword>
<evidence type="ECO:0000256" key="17">
    <source>
        <dbReference type="SAM" id="Phobius"/>
    </source>
</evidence>
<dbReference type="Proteomes" id="UP001446205">
    <property type="component" value="Unassembled WGS sequence"/>
</dbReference>
<feature type="transmembrane region" description="Helical" evidence="17">
    <location>
        <begin position="126"/>
        <end position="144"/>
    </location>
</feature>
<keyword evidence="13" id="KW-1208">Phospholipid metabolism</keyword>
<keyword evidence="7 16" id="KW-0808">Transferase</keyword>
<dbReference type="InterPro" id="IPR004570">
    <property type="entry name" value="Phosphatidylglycerol_P_synth"/>
</dbReference>
<evidence type="ECO:0000256" key="6">
    <source>
        <dbReference type="ARBA" id="ARBA00022516"/>
    </source>
</evidence>
<feature type="transmembrane region" description="Helical" evidence="17">
    <location>
        <begin position="12"/>
        <end position="36"/>
    </location>
</feature>
<evidence type="ECO:0000256" key="7">
    <source>
        <dbReference type="ARBA" id="ARBA00022679"/>
    </source>
</evidence>